<comment type="catalytic activity">
    <reaction evidence="1">
        <text>ATP + protein L-histidine = ADP + protein N-phospho-L-histidine.</text>
        <dbReference type="EC" id="2.7.13.3"/>
    </reaction>
</comment>
<dbReference type="PROSITE" id="PS50109">
    <property type="entry name" value="HIS_KIN"/>
    <property type="match status" value="1"/>
</dbReference>
<dbReference type="InterPro" id="IPR003660">
    <property type="entry name" value="HAMP_dom"/>
</dbReference>
<dbReference type="SMART" id="SM00304">
    <property type="entry name" value="HAMP"/>
    <property type="match status" value="1"/>
</dbReference>
<evidence type="ECO:0000256" key="7">
    <source>
        <dbReference type="ARBA" id="ARBA00022777"/>
    </source>
</evidence>
<dbReference type="Proteomes" id="UP001170379">
    <property type="component" value="Unassembled WGS sequence"/>
</dbReference>
<evidence type="ECO:0000313" key="14">
    <source>
        <dbReference type="Proteomes" id="UP001170379"/>
    </source>
</evidence>
<evidence type="ECO:0000313" key="13">
    <source>
        <dbReference type="EMBL" id="MDJ1371715.1"/>
    </source>
</evidence>
<dbReference type="Pfam" id="PF00512">
    <property type="entry name" value="HisKA"/>
    <property type="match status" value="1"/>
</dbReference>
<comment type="caution">
    <text evidence="13">The sequence shown here is derived from an EMBL/GenBank/DDBJ whole genome shotgun (WGS) entry which is preliminary data.</text>
</comment>
<protein>
    <recommendedName>
        <fullName evidence="3">histidine kinase</fullName>
        <ecNumber evidence="3">2.7.13.3</ecNumber>
    </recommendedName>
</protein>
<keyword evidence="14" id="KW-1185">Reference proteome</keyword>
<dbReference type="EC" id="2.7.13.3" evidence="3"/>
<keyword evidence="10" id="KW-0472">Membrane</keyword>
<evidence type="ECO:0000259" key="12">
    <source>
        <dbReference type="PROSITE" id="PS50885"/>
    </source>
</evidence>
<dbReference type="GO" id="GO:0016301">
    <property type="term" value="F:kinase activity"/>
    <property type="evidence" value="ECO:0007669"/>
    <property type="project" value="UniProtKB-KW"/>
</dbReference>
<dbReference type="SMART" id="SM00387">
    <property type="entry name" value="HATPase_c"/>
    <property type="match status" value="1"/>
</dbReference>
<dbReference type="PANTHER" id="PTHR45436">
    <property type="entry name" value="SENSOR HISTIDINE KINASE YKOH"/>
    <property type="match status" value="1"/>
</dbReference>
<dbReference type="InterPro" id="IPR003661">
    <property type="entry name" value="HisK_dim/P_dom"/>
</dbReference>
<keyword evidence="9" id="KW-0902">Two-component regulatory system</keyword>
<gene>
    <name evidence="13" type="ORF">C7K25_10105</name>
</gene>
<keyword evidence="7 13" id="KW-0418">Kinase</keyword>
<feature type="transmembrane region" description="Helical" evidence="10">
    <location>
        <begin position="161"/>
        <end position="183"/>
    </location>
</feature>
<evidence type="ECO:0000256" key="6">
    <source>
        <dbReference type="ARBA" id="ARBA00022692"/>
    </source>
</evidence>
<feature type="domain" description="HAMP" evidence="12">
    <location>
        <begin position="184"/>
        <end position="236"/>
    </location>
</feature>
<feature type="domain" description="Histidine kinase" evidence="11">
    <location>
        <begin position="244"/>
        <end position="475"/>
    </location>
</feature>
<dbReference type="Gene3D" id="1.10.287.130">
    <property type="match status" value="1"/>
</dbReference>
<dbReference type="EMBL" id="PXVD01000015">
    <property type="protein sequence ID" value="MDJ1371715.1"/>
    <property type="molecule type" value="Genomic_DNA"/>
</dbReference>
<evidence type="ECO:0000256" key="5">
    <source>
        <dbReference type="ARBA" id="ARBA00022679"/>
    </source>
</evidence>
<dbReference type="Pfam" id="PF02518">
    <property type="entry name" value="HATPase_c"/>
    <property type="match status" value="1"/>
</dbReference>
<reference evidence="13" key="1">
    <citation type="submission" date="2018-03" db="EMBL/GenBank/DDBJ databases">
        <authorList>
            <person name="Nunes O.C."/>
            <person name="Lopes A.R."/>
            <person name="Froufe H."/>
            <person name="Munoz-Merida A."/>
            <person name="Barroso C."/>
            <person name="Egas C."/>
        </authorList>
    </citation>
    <scope>NUCLEOTIDE SEQUENCE</scope>
    <source>
        <strain evidence="13">ON4</strain>
    </source>
</reference>
<evidence type="ECO:0000256" key="3">
    <source>
        <dbReference type="ARBA" id="ARBA00012438"/>
    </source>
</evidence>
<evidence type="ECO:0000256" key="1">
    <source>
        <dbReference type="ARBA" id="ARBA00000085"/>
    </source>
</evidence>
<dbReference type="InterPro" id="IPR003594">
    <property type="entry name" value="HATPase_dom"/>
</dbReference>
<evidence type="ECO:0000256" key="9">
    <source>
        <dbReference type="ARBA" id="ARBA00023012"/>
    </source>
</evidence>
<dbReference type="Pfam" id="PF00672">
    <property type="entry name" value="HAMP"/>
    <property type="match status" value="1"/>
</dbReference>
<keyword evidence="6 10" id="KW-0812">Transmembrane</keyword>
<dbReference type="PANTHER" id="PTHR45436:SF5">
    <property type="entry name" value="SENSOR HISTIDINE KINASE TRCS"/>
    <property type="match status" value="1"/>
</dbReference>
<dbReference type="SUPFAM" id="SSF47384">
    <property type="entry name" value="Homodimeric domain of signal transducing histidine kinase"/>
    <property type="match status" value="1"/>
</dbReference>
<proteinExistence type="predicted"/>
<dbReference type="InterPro" id="IPR005467">
    <property type="entry name" value="His_kinase_dom"/>
</dbReference>
<dbReference type="InterPro" id="IPR050428">
    <property type="entry name" value="TCS_sensor_his_kinase"/>
</dbReference>
<dbReference type="InterPro" id="IPR036097">
    <property type="entry name" value="HisK_dim/P_sf"/>
</dbReference>
<evidence type="ECO:0000256" key="8">
    <source>
        <dbReference type="ARBA" id="ARBA00022989"/>
    </source>
</evidence>
<reference evidence="13" key="2">
    <citation type="journal article" date="2022" name="Sci. Rep.">
        <title>In silico prediction of the enzymes involved in the degradation of the herbicide molinate by Gulosibacter molinativorax ON4T.</title>
        <authorList>
            <person name="Lopes A.R."/>
            <person name="Bunin E."/>
            <person name="Viana A.T."/>
            <person name="Froufe H."/>
            <person name="Munoz-Merida A."/>
            <person name="Pinho D."/>
            <person name="Figueiredo J."/>
            <person name="Barroso C."/>
            <person name="Vaz-Moreira I."/>
            <person name="Bellanger X."/>
            <person name="Egas C."/>
            <person name="Nunes O.C."/>
        </authorList>
    </citation>
    <scope>NUCLEOTIDE SEQUENCE</scope>
    <source>
        <strain evidence="13">ON4</strain>
    </source>
</reference>
<dbReference type="SUPFAM" id="SSF55874">
    <property type="entry name" value="ATPase domain of HSP90 chaperone/DNA topoisomerase II/histidine kinase"/>
    <property type="match status" value="1"/>
</dbReference>
<organism evidence="13 14">
    <name type="scientific">Gulosibacter molinativorax</name>
    <dbReference type="NCBI Taxonomy" id="256821"/>
    <lineage>
        <taxon>Bacteria</taxon>
        <taxon>Bacillati</taxon>
        <taxon>Actinomycetota</taxon>
        <taxon>Actinomycetes</taxon>
        <taxon>Micrococcales</taxon>
        <taxon>Microbacteriaceae</taxon>
        <taxon>Gulosibacter</taxon>
    </lineage>
</organism>
<dbReference type="CDD" id="cd00082">
    <property type="entry name" value="HisKA"/>
    <property type="match status" value="1"/>
</dbReference>
<keyword evidence="8 10" id="KW-1133">Transmembrane helix</keyword>
<comment type="subcellular location">
    <subcellularLocation>
        <location evidence="2">Cell membrane</location>
    </subcellularLocation>
</comment>
<dbReference type="CDD" id="cd00075">
    <property type="entry name" value="HATPase"/>
    <property type="match status" value="1"/>
</dbReference>
<sequence length="475" mass="51033">MRRRVLLPVIVFGLLAMTVILIGVGQQVATSRTQQLTLQRANSMDQLTQRAQTAITLGDGETLQEYLDEFHETFGESVLIIEGTGAPLAAAGDITLDDEVAQLALAASRAVPQWSLATAYPWSVDTALVAEPLISDTGTVTGVVVLDINQAAAKRDITEQWILVGAIGLALFAVLLAAAMAWMRWILRPVSALDSAALAMANHQKLDLGDATGPPELRRLAESFRQMSDSVEAALEQQHGLVADASHQLRTPLAAIRLRMDSLSYDLGEANSSKDPDAARQFVAEDVTAIDADLDRLERTVERMLTLANAEHRAGETISGHAFEVSVDGPERSTVSATSLAEAHRAGLQAAGIRLITEGETFRVVFRQSDLDEIIEILLDNARKYAGEGATVWVSLKPDGDAVILEVADSGPGLDDEQLARIGTRFWRATGHSALPGTGLGHAILTQLARANHATVLVDRARQGGLRTRVRMRAT</sequence>
<keyword evidence="5" id="KW-0808">Transferase</keyword>
<evidence type="ECO:0000256" key="2">
    <source>
        <dbReference type="ARBA" id="ARBA00004236"/>
    </source>
</evidence>
<dbReference type="RefSeq" id="WP_084147530.1">
    <property type="nucleotide sequence ID" value="NZ_CP028426.1"/>
</dbReference>
<evidence type="ECO:0000259" key="11">
    <source>
        <dbReference type="PROSITE" id="PS50109"/>
    </source>
</evidence>
<name>A0ABT7C9E4_9MICO</name>
<evidence type="ECO:0000256" key="4">
    <source>
        <dbReference type="ARBA" id="ARBA00022553"/>
    </source>
</evidence>
<dbReference type="PROSITE" id="PS50885">
    <property type="entry name" value="HAMP"/>
    <property type="match status" value="1"/>
</dbReference>
<dbReference type="InterPro" id="IPR036890">
    <property type="entry name" value="HATPase_C_sf"/>
</dbReference>
<dbReference type="SMART" id="SM00388">
    <property type="entry name" value="HisKA"/>
    <property type="match status" value="1"/>
</dbReference>
<evidence type="ECO:0000256" key="10">
    <source>
        <dbReference type="SAM" id="Phobius"/>
    </source>
</evidence>
<keyword evidence="4" id="KW-0597">Phosphoprotein</keyword>
<accession>A0ABT7C9E4</accession>
<dbReference type="Gene3D" id="3.30.565.10">
    <property type="entry name" value="Histidine kinase-like ATPase, C-terminal domain"/>
    <property type="match status" value="1"/>
</dbReference>
<dbReference type="Gene3D" id="6.10.340.10">
    <property type="match status" value="1"/>
</dbReference>